<keyword evidence="2" id="KW-1185">Reference proteome</keyword>
<sequence length="75" mass="8102">MAIASVYEADHSIDNIRFSGTSTTNDLELNDEVGRAKKTPFDIRTPNNDALAVGGQIETAKFGKKFPIEGLEAGF</sequence>
<organism evidence="1 2">
    <name type="scientific">Agrobacterium arsenijevicii</name>
    <dbReference type="NCBI Taxonomy" id="1585697"/>
    <lineage>
        <taxon>Bacteria</taxon>
        <taxon>Pseudomonadati</taxon>
        <taxon>Pseudomonadota</taxon>
        <taxon>Alphaproteobacteria</taxon>
        <taxon>Hyphomicrobiales</taxon>
        <taxon>Rhizobiaceae</taxon>
        <taxon>Rhizobium/Agrobacterium group</taxon>
        <taxon>Agrobacterium</taxon>
    </lineage>
</organism>
<dbReference type="Proteomes" id="UP000032564">
    <property type="component" value="Unassembled WGS sequence"/>
</dbReference>
<accession>A0ABR5D2W5</accession>
<protein>
    <recommendedName>
        <fullName evidence="3">Porin</fullName>
    </recommendedName>
</protein>
<reference evidence="1 2" key="1">
    <citation type="submission" date="2014-12" db="EMBL/GenBank/DDBJ databases">
        <authorList>
            <person name="Kuzmanovic N."/>
            <person name="Pulawska J."/>
            <person name="Obradovic A."/>
        </authorList>
    </citation>
    <scope>NUCLEOTIDE SEQUENCE [LARGE SCALE GENOMIC DNA]</scope>
    <source>
        <strain evidence="1 2">KFB 330</strain>
    </source>
</reference>
<evidence type="ECO:0000313" key="2">
    <source>
        <dbReference type="Proteomes" id="UP000032564"/>
    </source>
</evidence>
<comment type="caution">
    <text evidence="1">The sequence shown here is derived from an EMBL/GenBank/DDBJ whole genome shotgun (WGS) entry which is preliminary data.</text>
</comment>
<evidence type="ECO:0008006" key="3">
    <source>
        <dbReference type="Google" id="ProtNLM"/>
    </source>
</evidence>
<name>A0ABR5D2W5_9HYPH</name>
<dbReference type="EMBL" id="JWIT01000017">
    <property type="protein sequence ID" value="KJF71414.1"/>
    <property type="molecule type" value="Genomic_DNA"/>
</dbReference>
<evidence type="ECO:0000313" key="1">
    <source>
        <dbReference type="EMBL" id="KJF71414.1"/>
    </source>
</evidence>
<proteinExistence type="predicted"/>
<gene>
    <name evidence="1" type="ORF">RP75_21000</name>
</gene>